<accession>A0A0C5VHH9</accession>
<keyword evidence="2" id="KW-1185">Reference proteome</keyword>
<dbReference type="STRING" id="1445510.YC6258_01663"/>
<reference evidence="1 2" key="1">
    <citation type="submission" date="2014-01" db="EMBL/GenBank/DDBJ databases">
        <title>Full genme sequencing of cellulolytic bacterium Gynuella sunshinyii YC6258T gen. nov., sp. nov.</title>
        <authorList>
            <person name="Khan H."/>
            <person name="Chung E.J."/>
            <person name="Chung Y.R."/>
        </authorList>
    </citation>
    <scope>NUCLEOTIDE SEQUENCE [LARGE SCALE GENOMIC DNA]</scope>
    <source>
        <strain evidence="1 2">YC6258</strain>
    </source>
</reference>
<dbReference type="AlphaFoldDB" id="A0A0C5VHH9"/>
<proteinExistence type="predicted"/>
<evidence type="ECO:0000313" key="2">
    <source>
        <dbReference type="Proteomes" id="UP000032266"/>
    </source>
</evidence>
<gene>
    <name evidence="1" type="ORF">YC6258_01663</name>
</gene>
<dbReference type="KEGG" id="gsn:YC6258_01663"/>
<protein>
    <submittedName>
        <fullName evidence="1">Uncharacterized protein</fullName>
    </submittedName>
</protein>
<dbReference type="Proteomes" id="UP000032266">
    <property type="component" value="Chromosome"/>
</dbReference>
<sequence>MTGFEAFSIFVLQIKQRFWTSAPQKVLIISAGFNVYMQTL</sequence>
<organism evidence="1 2">
    <name type="scientific">Gynuella sunshinyii YC6258</name>
    <dbReference type="NCBI Taxonomy" id="1445510"/>
    <lineage>
        <taxon>Bacteria</taxon>
        <taxon>Pseudomonadati</taxon>
        <taxon>Pseudomonadota</taxon>
        <taxon>Gammaproteobacteria</taxon>
        <taxon>Oceanospirillales</taxon>
        <taxon>Saccharospirillaceae</taxon>
        <taxon>Gynuella</taxon>
    </lineage>
</organism>
<dbReference type="HOGENOM" id="CLU_3290380_0_0_6"/>
<dbReference type="EMBL" id="CP007142">
    <property type="protein sequence ID" value="AJQ93711.1"/>
    <property type="molecule type" value="Genomic_DNA"/>
</dbReference>
<name>A0A0C5VHH9_9GAMM</name>
<evidence type="ECO:0000313" key="1">
    <source>
        <dbReference type="EMBL" id="AJQ93711.1"/>
    </source>
</evidence>